<dbReference type="AlphaFoldDB" id="A0A7D7LUC0"/>
<dbReference type="EMBL" id="CP059491">
    <property type="protein sequence ID" value="QMT02437.1"/>
    <property type="molecule type" value="Genomic_DNA"/>
</dbReference>
<protein>
    <submittedName>
        <fullName evidence="1">Uncharacterized protein</fullName>
    </submittedName>
</protein>
<dbReference type="RefSeq" id="WP_219850670.1">
    <property type="nucleotide sequence ID" value="NZ_CP059491.1"/>
</dbReference>
<evidence type="ECO:0000313" key="1">
    <source>
        <dbReference type="EMBL" id="QMT02437.1"/>
    </source>
</evidence>
<dbReference type="Proteomes" id="UP000515663">
    <property type="component" value="Chromosome"/>
</dbReference>
<gene>
    <name evidence="1" type="ORF">H1R19_04565</name>
</gene>
<reference evidence="2" key="1">
    <citation type="submission" date="2020-07" db="EMBL/GenBank/DDBJ databases">
        <title>novel species isolated from the respiratory tract of Marmot.</title>
        <authorList>
            <person name="Zhang G."/>
        </authorList>
    </citation>
    <scope>NUCLEOTIDE SEQUENCE [LARGE SCALE GENOMIC DNA]</scope>
    <source>
        <strain evidence="2">686</strain>
    </source>
</reference>
<accession>A0A7D7LUC0</accession>
<dbReference type="KEGG" id="gji:H1R19_04565"/>
<organism evidence="1 2">
    <name type="scientific">Gordonia jinghuaiqii</name>
    <dbReference type="NCBI Taxonomy" id="2758710"/>
    <lineage>
        <taxon>Bacteria</taxon>
        <taxon>Bacillati</taxon>
        <taxon>Actinomycetota</taxon>
        <taxon>Actinomycetes</taxon>
        <taxon>Mycobacteriales</taxon>
        <taxon>Gordoniaceae</taxon>
        <taxon>Gordonia</taxon>
    </lineage>
</organism>
<proteinExistence type="predicted"/>
<keyword evidence="2" id="KW-1185">Reference proteome</keyword>
<name>A0A7D7LUC0_9ACTN</name>
<sequence>MHYLDVIYSPFSGRPAEGDFDPDNEDPTALFVYYGEATHWGYLNPKLREILGTDEDGLELEPEDLEARLNVDGGIVLRVDTDWSGVNTYGFAPAVSTIEFTPRP</sequence>
<evidence type="ECO:0000313" key="2">
    <source>
        <dbReference type="Proteomes" id="UP000515663"/>
    </source>
</evidence>